<protein>
    <recommendedName>
        <fullName evidence="1">Thioredoxin-like fold domain-containing protein</fullName>
    </recommendedName>
</protein>
<reference evidence="2" key="1">
    <citation type="submission" date="2018-06" db="EMBL/GenBank/DDBJ databases">
        <authorList>
            <person name="Zhirakovskaya E."/>
        </authorList>
    </citation>
    <scope>NUCLEOTIDE SEQUENCE</scope>
</reference>
<dbReference type="InterPro" id="IPR012336">
    <property type="entry name" value="Thioredoxin-like_fold"/>
</dbReference>
<organism evidence="2">
    <name type="scientific">hydrothermal vent metagenome</name>
    <dbReference type="NCBI Taxonomy" id="652676"/>
    <lineage>
        <taxon>unclassified sequences</taxon>
        <taxon>metagenomes</taxon>
        <taxon>ecological metagenomes</taxon>
    </lineage>
</organism>
<feature type="domain" description="Thioredoxin-like fold" evidence="1">
    <location>
        <begin position="13"/>
        <end position="88"/>
    </location>
</feature>
<dbReference type="EMBL" id="UOEJ01000263">
    <property type="protein sequence ID" value="VAW07207.1"/>
    <property type="molecule type" value="Genomic_DNA"/>
</dbReference>
<evidence type="ECO:0000259" key="1">
    <source>
        <dbReference type="Pfam" id="PF13192"/>
    </source>
</evidence>
<evidence type="ECO:0000313" key="2">
    <source>
        <dbReference type="EMBL" id="VAW07207.1"/>
    </source>
</evidence>
<dbReference type="InterPro" id="IPR036249">
    <property type="entry name" value="Thioredoxin-like_sf"/>
</dbReference>
<accession>A0A3B0T1F1</accession>
<dbReference type="SUPFAM" id="SSF52833">
    <property type="entry name" value="Thioredoxin-like"/>
    <property type="match status" value="1"/>
</dbReference>
<gene>
    <name evidence="2" type="ORF">MNBD_ALPHA01-232</name>
</gene>
<proteinExistence type="predicted"/>
<dbReference type="Pfam" id="PF13192">
    <property type="entry name" value="Thioredoxin_3"/>
    <property type="match status" value="1"/>
</dbReference>
<dbReference type="Gene3D" id="3.40.30.10">
    <property type="entry name" value="Glutaredoxin"/>
    <property type="match status" value="1"/>
</dbReference>
<sequence length="93" mass="10430">MPIESPKQKLYIELITGSSCPACVTIKERLKTIIDELNPEQINFQEIDVLEEIDYAVELGVINTPAIVLNGKLAFSAVPSLKKLRNTLQDYLK</sequence>
<name>A0A3B0T1F1_9ZZZZ</name>
<dbReference type="AlphaFoldDB" id="A0A3B0T1F1"/>